<accession>A0ABQ1AA87</accession>
<protein>
    <recommendedName>
        <fullName evidence="4">SnoaL-like domain-containing protein</fullName>
    </recommendedName>
</protein>
<dbReference type="InterPro" id="IPR032710">
    <property type="entry name" value="NTF2-like_dom_sf"/>
</dbReference>
<dbReference type="EMBL" id="BLKI01000024">
    <property type="protein sequence ID" value="GFF77303.1"/>
    <property type="molecule type" value="Genomic_DNA"/>
</dbReference>
<evidence type="ECO:0000313" key="2">
    <source>
        <dbReference type="EMBL" id="GFF77303.1"/>
    </source>
</evidence>
<evidence type="ECO:0000256" key="1">
    <source>
        <dbReference type="ARBA" id="ARBA00005179"/>
    </source>
</evidence>
<evidence type="ECO:0000313" key="3">
    <source>
        <dbReference type="Proteomes" id="UP000465220"/>
    </source>
</evidence>
<dbReference type="PANTHER" id="PTHR39598:SF1">
    <property type="entry name" value="AUSTINOID BIOSYNTHESIS CLUSTERS PROTEIN F-RELATED"/>
    <property type="match status" value="1"/>
</dbReference>
<comment type="pathway">
    <text evidence="1">Secondary metabolite biosynthesis.</text>
</comment>
<sequence>MPASADIQAATLNKFLASWREGSAPDTMALWSDDFKQRLLPLSLGESSFRSRDQAAFFYPVLVENLRNWELHIKEIVHDSARGTAAVYATSQADTPFPGEKWTNEYALFLSFSEDGTKVCRLEEMMDSAFYQSFVPKFQRYLMGLGDVKK</sequence>
<comment type="caution">
    <text evidence="2">The sequence shown here is derived from an EMBL/GenBank/DDBJ whole genome shotgun (WGS) entry which is preliminary data.</text>
</comment>
<reference evidence="2 3" key="1">
    <citation type="submission" date="2020-01" db="EMBL/GenBank/DDBJ databases">
        <title>Draft genome sequence of Aspergillus lentulus IFM 60648.</title>
        <authorList>
            <person name="Takahashi H."/>
            <person name="Yaguchi T."/>
        </authorList>
    </citation>
    <scope>NUCLEOTIDE SEQUENCE [LARGE SCALE GENOMIC DNA]</scope>
    <source>
        <strain evidence="2 3">IFM 60648</strain>
    </source>
</reference>
<dbReference type="Gene3D" id="3.10.450.50">
    <property type="match status" value="1"/>
</dbReference>
<proteinExistence type="predicted"/>
<dbReference type="Proteomes" id="UP000465220">
    <property type="component" value="Unassembled WGS sequence"/>
</dbReference>
<organism evidence="2 3">
    <name type="scientific">Aspergillus lentulus</name>
    <dbReference type="NCBI Taxonomy" id="293939"/>
    <lineage>
        <taxon>Eukaryota</taxon>
        <taxon>Fungi</taxon>
        <taxon>Dikarya</taxon>
        <taxon>Ascomycota</taxon>
        <taxon>Pezizomycotina</taxon>
        <taxon>Eurotiomycetes</taxon>
        <taxon>Eurotiomycetidae</taxon>
        <taxon>Eurotiales</taxon>
        <taxon>Aspergillaceae</taxon>
        <taxon>Aspergillus</taxon>
        <taxon>Aspergillus subgen. Fumigati</taxon>
    </lineage>
</organism>
<dbReference type="PANTHER" id="PTHR39598">
    <property type="entry name" value="AUSTINOL SYNTHESIS PROTEIN F-RELATED"/>
    <property type="match status" value="1"/>
</dbReference>
<name>A0ABQ1AA87_ASPLE</name>
<gene>
    <name evidence="2" type="ORF">IFM60648_04923</name>
</gene>
<evidence type="ECO:0008006" key="4">
    <source>
        <dbReference type="Google" id="ProtNLM"/>
    </source>
</evidence>
<dbReference type="InterPro" id="IPR050977">
    <property type="entry name" value="Fungal_Meroterpenoid_Isomerase"/>
</dbReference>
<dbReference type="SUPFAM" id="SSF54427">
    <property type="entry name" value="NTF2-like"/>
    <property type="match status" value="1"/>
</dbReference>
<keyword evidence="3" id="KW-1185">Reference proteome</keyword>